<evidence type="ECO:0000313" key="3">
    <source>
        <dbReference type="Proteomes" id="UP000187313"/>
    </source>
</evidence>
<evidence type="ECO:0000313" key="1">
    <source>
        <dbReference type="EMBL" id="OMD52214.1"/>
    </source>
</evidence>
<dbReference type="Proteomes" id="UP000187313">
    <property type="component" value="Unassembled WGS sequence"/>
</dbReference>
<sequence length="157" mass="17952">MNDIIDGNAALIQFFPLPAHLYSKDIACIVTVAYAEEQGPNLTGLINALYSKGYINLDHLLNSSWKKLYQVPRLGHKRLMLLLNLLERISADPKTIENHTIVPRVTMQSKKDIKELTLKRIIKKYNETSVVVLTEATEKEARIKKIKDRLREMGLII</sequence>
<evidence type="ECO:0000313" key="2">
    <source>
        <dbReference type="EMBL" id="OME65093.1"/>
    </source>
</evidence>
<dbReference type="OrthoDB" id="2660401at2"/>
<evidence type="ECO:0000313" key="4">
    <source>
        <dbReference type="Proteomes" id="UP000187425"/>
    </source>
</evidence>
<accession>A0A1R0Z9T2</accession>
<dbReference type="EMBL" id="MPTD01000007">
    <property type="protein sequence ID" value="OMD52214.1"/>
    <property type="molecule type" value="Genomic_DNA"/>
</dbReference>
<name>A0A1R0Z9T2_9BACL</name>
<reference evidence="2 4" key="1">
    <citation type="submission" date="2016-11" db="EMBL/GenBank/DDBJ databases">
        <title>Paenibacillus species isolates.</title>
        <authorList>
            <person name="Beno S.M."/>
        </authorList>
    </citation>
    <scope>NUCLEOTIDE SEQUENCE [LARGE SCALE GENOMIC DNA]</scope>
    <source>
        <strain evidence="2 4">FSL H7-0443</strain>
        <strain evidence="1 3">FSL R5-0923</strain>
    </source>
</reference>
<dbReference type="RefSeq" id="WP_076286520.1">
    <property type="nucleotide sequence ID" value="NZ_MPTD01000007.1"/>
</dbReference>
<gene>
    <name evidence="1" type="ORF">BSK51_12675</name>
    <name evidence="2" type="ORF">BSK65_25715</name>
</gene>
<evidence type="ECO:0008006" key="5">
    <source>
        <dbReference type="Google" id="ProtNLM"/>
    </source>
</evidence>
<dbReference type="AlphaFoldDB" id="A0A1R0Z9T2"/>
<comment type="caution">
    <text evidence="2">The sequence shown here is derived from an EMBL/GenBank/DDBJ whole genome shotgun (WGS) entry which is preliminary data.</text>
</comment>
<dbReference type="Proteomes" id="UP000187425">
    <property type="component" value="Unassembled WGS sequence"/>
</dbReference>
<organism evidence="2 4">
    <name type="scientific">Paenibacillus odorifer</name>
    <dbReference type="NCBI Taxonomy" id="189426"/>
    <lineage>
        <taxon>Bacteria</taxon>
        <taxon>Bacillati</taxon>
        <taxon>Bacillota</taxon>
        <taxon>Bacilli</taxon>
        <taxon>Bacillales</taxon>
        <taxon>Paenibacillaceae</taxon>
        <taxon>Paenibacillus</taxon>
    </lineage>
</organism>
<proteinExistence type="predicted"/>
<dbReference type="EMBL" id="MPTW01000021">
    <property type="protein sequence ID" value="OME65093.1"/>
    <property type="molecule type" value="Genomic_DNA"/>
</dbReference>
<keyword evidence="3" id="KW-1185">Reference proteome</keyword>
<protein>
    <recommendedName>
        <fullName evidence="5">RNA polymerase alpha subunit C-terminal domain-containing protein</fullName>
    </recommendedName>
</protein>